<dbReference type="GO" id="GO:0009409">
    <property type="term" value="P:response to cold"/>
    <property type="evidence" value="ECO:0007669"/>
    <property type="project" value="UniProtKB-ARBA"/>
</dbReference>
<keyword evidence="7" id="KW-1185">Reference proteome</keyword>
<protein>
    <submittedName>
        <fullName evidence="6">Uncharacterized protein</fullName>
    </submittedName>
</protein>
<feature type="region of interest" description="Disordered" evidence="5">
    <location>
        <begin position="217"/>
        <end position="274"/>
    </location>
</feature>
<evidence type="ECO:0000313" key="7">
    <source>
        <dbReference type="Proteomes" id="UP000650467"/>
    </source>
</evidence>
<dbReference type="GO" id="GO:0005634">
    <property type="term" value="C:nucleus"/>
    <property type="evidence" value="ECO:0007669"/>
    <property type="project" value="UniProtKB-SubCell"/>
</dbReference>
<feature type="coiled-coil region" evidence="4">
    <location>
        <begin position="100"/>
        <end position="134"/>
    </location>
</feature>
<feature type="region of interest" description="Disordered" evidence="5">
    <location>
        <begin position="370"/>
        <end position="506"/>
    </location>
</feature>
<evidence type="ECO:0000256" key="1">
    <source>
        <dbReference type="ARBA" id="ARBA00004123"/>
    </source>
</evidence>
<dbReference type="PANTHER" id="PTHR15111:SF0">
    <property type="entry name" value="UNCONVENTIONAL PREFOLDIN RPB5 INTERACTOR 1"/>
    <property type="match status" value="1"/>
</dbReference>
<feature type="compositionally biased region" description="Low complexity" evidence="5">
    <location>
        <begin position="165"/>
        <end position="180"/>
    </location>
</feature>
<feature type="region of interest" description="Disordered" evidence="5">
    <location>
        <begin position="165"/>
        <end position="199"/>
    </location>
</feature>
<organism evidence="6 7">
    <name type="scientific">Chlamydomonas incerta</name>
    <dbReference type="NCBI Taxonomy" id="51695"/>
    <lineage>
        <taxon>Eukaryota</taxon>
        <taxon>Viridiplantae</taxon>
        <taxon>Chlorophyta</taxon>
        <taxon>core chlorophytes</taxon>
        <taxon>Chlorophyceae</taxon>
        <taxon>CS clade</taxon>
        <taxon>Chlamydomonadales</taxon>
        <taxon>Chlamydomonadaceae</taxon>
        <taxon>Chlamydomonas</taxon>
    </lineage>
</organism>
<comment type="subcellular location">
    <subcellularLocation>
        <location evidence="1">Nucleus</location>
    </subcellularLocation>
</comment>
<evidence type="ECO:0000256" key="3">
    <source>
        <dbReference type="ARBA" id="ARBA00038295"/>
    </source>
</evidence>
<dbReference type="GO" id="GO:0000122">
    <property type="term" value="P:negative regulation of transcription by RNA polymerase II"/>
    <property type="evidence" value="ECO:0007669"/>
    <property type="project" value="TreeGrafter"/>
</dbReference>
<dbReference type="EMBL" id="JAEHOC010000003">
    <property type="protein sequence ID" value="KAG2443692.1"/>
    <property type="molecule type" value="Genomic_DNA"/>
</dbReference>
<dbReference type="Proteomes" id="UP000650467">
    <property type="component" value="Unassembled WGS sequence"/>
</dbReference>
<proteinExistence type="inferred from homology"/>
<evidence type="ECO:0000256" key="4">
    <source>
        <dbReference type="SAM" id="Coils"/>
    </source>
</evidence>
<dbReference type="GO" id="GO:0019212">
    <property type="term" value="F:phosphatase inhibitor activity"/>
    <property type="evidence" value="ECO:0007669"/>
    <property type="project" value="TreeGrafter"/>
</dbReference>
<comment type="caution">
    <text evidence="6">The sequence shown here is derived from an EMBL/GenBank/DDBJ whole genome shotgun (WGS) entry which is preliminary data.</text>
</comment>
<dbReference type="InterPro" id="IPR009053">
    <property type="entry name" value="Prefoldin"/>
</dbReference>
<feature type="compositionally biased region" description="Low complexity" evidence="5">
    <location>
        <begin position="370"/>
        <end position="384"/>
    </location>
</feature>
<dbReference type="CDD" id="cd23159">
    <property type="entry name" value="Prefoldin_URI1"/>
    <property type="match status" value="1"/>
</dbReference>
<name>A0A836B088_CHLIN</name>
<dbReference type="Pfam" id="PF02996">
    <property type="entry name" value="Prefoldin"/>
    <property type="match status" value="1"/>
</dbReference>
<evidence type="ECO:0000313" key="6">
    <source>
        <dbReference type="EMBL" id="KAG2443692.1"/>
    </source>
</evidence>
<feature type="compositionally biased region" description="Low complexity" evidence="5">
    <location>
        <begin position="464"/>
        <end position="479"/>
    </location>
</feature>
<dbReference type="OrthoDB" id="21413at2759"/>
<keyword evidence="4" id="KW-0175">Coiled coil</keyword>
<dbReference type="GO" id="GO:0006457">
    <property type="term" value="P:protein folding"/>
    <property type="evidence" value="ECO:0007669"/>
    <property type="project" value="UniProtKB-ARBA"/>
</dbReference>
<evidence type="ECO:0000256" key="5">
    <source>
        <dbReference type="SAM" id="MobiDB-lite"/>
    </source>
</evidence>
<sequence length="590" mass="57819">MSNPAELGLEAYLQAMGVAHERQAQDVAALQSSVDEVARVRELLGRLPDKVRHKAMVPFGKHAFFEGELVHTNEFLVGLGCELQLEASAKQAAEVLGRRQGRAEAALARAALQLRELEARVQDLTMSLTNESGEGFMEIRQDWDEAEQLLRDAAAAAAASSSAAASSKAAQGQGKEQGKAGSSGRGGKAASAAGADADDGEEARIFARLAELEWMEAEAGRAGEEEEEAAAEVEKKADGDKGEETDAAAGTGRAGAGRAGAGTSKPGAKGAAEPPATATAAAAVSASSGGGAGAGASASAEARGSVAAAGASGRDGVASGAAAPGKSAAAAAAATRGAAAPLRKGFLLGGGGGGAKVKAAASAVAAATSASASASAAAQPQDAGAGSGGSGSSSPSAGEARRRRRVSFADGSAPGEEGGGDADLLAAGPFARRSGSPSGDAAAASSSGGGAPVATGGLRPALKQGTSPGSMQQQQQQQPPSQPSAEEFWGPVAAGRGRGGPGLPAAAVFEESHCDAAMAMARAREQAFSGQVVERDSGSAGAVSGGLPAVGGLEVREGVVAHRAVDYGVPPEEPAPPKRVSKFKQQRAGL</sequence>
<dbReference type="PANTHER" id="PTHR15111">
    <property type="entry name" value="RNA POLYMERASE II SUBUNIT 5-MEDIATING PROTEIN NNX3"/>
    <property type="match status" value="1"/>
</dbReference>
<feature type="compositionally biased region" description="Basic and acidic residues" evidence="5">
    <location>
        <begin position="232"/>
        <end position="244"/>
    </location>
</feature>
<dbReference type="AlphaFoldDB" id="A0A836B088"/>
<gene>
    <name evidence="6" type="ORF">HXX76_002040</name>
</gene>
<dbReference type="InterPro" id="IPR004127">
    <property type="entry name" value="Prefoldin_subunit_alpha"/>
</dbReference>
<dbReference type="InterPro" id="IPR052255">
    <property type="entry name" value="RNA_pol_II_subunit5-mediator"/>
</dbReference>
<feature type="region of interest" description="Disordered" evidence="5">
    <location>
        <begin position="567"/>
        <end position="590"/>
    </location>
</feature>
<accession>A0A836B088</accession>
<comment type="similarity">
    <text evidence="3">Belongs to the RNA polymerase II subunit 5-mediating protein family.</text>
</comment>
<feature type="compositionally biased region" description="Low complexity" evidence="5">
    <location>
        <begin position="422"/>
        <end position="457"/>
    </location>
</feature>
<feature type="compositionally biased region" description="Low complexity" evidence="5">
    <location>
        <begin position="261"/>
        <end position="274"/>
    </location>
</feature>
<dbReference type="Gene3D" id="1.10.287.370">
    <property type="match status" value="1"/>
</dbReference>
<evidence type="ECO:0000256" key="2">
    <source>
        <dbReference type="ARBA" id="ARBA00023242"/>
    </source>
</evidence>
<feature type="compositionally biased region" description="Basic residues" evidence="5">
    <location>
        <begin position="579"/>
        <end position="590"/>
    </location>
</feature>
<dbReference type="GO" id="GO:0003682">
    <property type="term" value="F:chromatin binding"/>
    <property type="evidence" value="ECO:0007669"/>
    <property type="project" value="TreeGrafter"/>
</dbReference>
<dbReference type="SUPFAM" id="SSF46579">
    <property type="entry name" value="Prefoldin"/>
    <property type="match status" value="1"/>
</dbReference>
<reference evidence="6" key="1">
    <citation type="journal article" date="2020" name="bioRxiv">
        <title>Comparative genomics of Chlamydomonas.</title>
        <authorList>
            <person name="Craig R.J."/>
            <person name="Hasan A.R."/>
            <person name="Ness R.W."/>
            <person name="Keightley P.D."/>
        </authorList>
    </citation>
    <scope>NUCLEOTIDE SEQUENCE</scope>
    <source>
        <strain evidence="6">SAG 7.73</strain>
    </source>
</reference>
<keyword evidence="2" id="KW-0539">Nucleus</keyword>
<dbReference type="GO" id="GO:0003714">
    <property type="term" value="F:transcription corepressor activity"/>
    <property type="evidence" value="ECO:0007669"/>
    <property type="project" value="TreeGrafter"/>
</dbReference>